<sequence>MTDSKLLPLALLYVDGQREVDGATRFQKLVFLAQKETDLEESFKFRSDKYGPFSPELHATLSELQNRDLVEKDVRKNRSGNEKYTYRLTPTGRRVVQKLINRDDLSEFEEILQKGQSIKREYNNQPLDRVLRYVYSQYPGFTDKSELDEFKVN</sequence>
<dbReference type="OrthoDB" id="34535at2157"/>
<gene>
    <name evidence="1" type="ORF">ELS17_15750</name>
</gene>
<comment type="caution">
    <text evidence="1">The sequence shown here is derived from an EMBL/GenBank/DDBJ whole genome shotgun (WGS) entry which is preliminary data.</text>
</comment>
<evidence type="ECO:0000313" key="1">
    <source>
        <dbReference type="EMBL" id="RZH67197.1"/>
    </source>
</evidence>
<dbReference type="EMBL" id="SHMR01000007">
    <property type="protein sequence ID" value="RZH67197.1"/>
    <property type="molecule type" value="Genomic_DNA"/>
</dbReference>
<reference evidence="1 2" key="1">
    <citation type="submission" date="2019-02" db="EMBL/GenBank/DDBJ databases">
        <title>Genome analysis provides insights into bioremediation potentialities and Haloocin production by Natrinema altunense strain 4.1R isolated from Chott Douz in Tunisian desert.</title>
        <authorList>
            <person name="Najjari A."/>
            <person name="Youssef N."/>
            <person name="Ben Dhia O."/>
            <person name="Ferjani R."/>
            <person name="El Hidri D."/>
            <person name="Ouzari H.I."/>
            <person name="Cherif A."/>
        </authorList>
    </citation>
    <scope>NUCLEOTIDE SEQUENCE [LARGE SCALE GENOMIC DNA]</scope>
    <source>
        <strain evidence="1 2">4.1R</strain>
    </source>
</reference>
<dbReference type="Gene3D" id="1.10.10.10">
    <property type="entry name" value="Winged helix-like DNA-binding domain superfamily/Winged helix DNA-binding domain"/>
    <property type="match status" value="1"/>
</dbReference>
<proteinExistence type="predicted"/>
<dbReference type="Proteomes" id="UP000292704">
    <property type="component" value="Unassembled WGS sequence"/>
</dbReference>
<dbReference type="SUPFAM" id="SSF46785">
    <property type="entry name" value="Winged helix' DNA-binding domain"/>
    <property type="match status" value="1"/>
</dbReference>
<name>A0A482Y375_9EURY</name>
<organism evidence="1 2">
    <name type="scientific">Natrinema altunense</name>
    <dbReference type="NCBI Taxonomy" id="222984"/>
    <lineage>
        <taxon>Archaea</taxon>
        <taxon>Methanobacteriati</taxon>
        <taxon>Methanobacteriota</taxon>
        <taxon>Stenosarchaea group</taxon>
        <taxon>Halobacteria</taxon>
        <taxon>Halobacteriales</taxon>
        <taxon>Natrialbaceae</taxon>
        <taxon>Natrinema</taxon>
    </lineage>
</organism>
<accession>A0A482Y375</accession>
<dbReference type="AlphaFoldDB" id="A0A482Y375"/>
<dbReference type="RefSeq" id="WP_130171425.1">
    <property type="nucleotide sequence ID" value="NZ_SHMR01000007.1"/>
</dbReference>
<evidence type="ECO:0000313" key="2">
    <source>
        <dbReference type="Proteomes" id="UP000292704"/>
    </source>
</evidence>
<dbReference type="InterPro" id="IPR036388">
    <property type="entry name" value="WH-like_DNA-bd_sf"/>
</dbReference>
<dbReference type="InterPro" id="IPR036390">
    <property type="entry name" value="WH_DNA-bd_sf"/>
</dbReference>
<protein>
    <submittedName>
        <fullName evidence="1">PadR family transcriptional regulator</fullName>
    </submittedName>
</protein>